<dbReference type="HOGENOM" id="CLU_773948_0_0_1"/>
<feature type="region of interest" description="Disordered" evidence="1">
    <location>
        <begin position="203"/>
        <end position="232"/>
    </location>
</feature>
<feature type="transmembrane region" description="Helical" evidence="2">
    <location>
        <begin position="172"/>
        <end position="193"/>
    </location>
</feature>
<evidence type="ECO:0000256" key="3">
    <source>
        <dbReference type="SAM" id="SignalP"/>
    </source>
</evidence>
<keyword evidence="2" id="KW-1133">Transmembrane helix</keyword>
<reference evidence="4 5" key="1">
    <citation type="submission" date="2015-01" db="EMBL/GenBank/DDBJ databases">
        <title>The Genome Sequence of Cladophialophora immunda CBS83496.</title>
        <authorList>
            <consortium name="The Broad Institute Genomics Platform"/>
            <person name="Cuomo C."/>
            <person name="de Hoog S."/>
            <person name="Gorbushina A."/>
            <person name="Stielow B."/>
            <person name="Teixiera M."/>
            <person name="Abouelleil A."/>
            <person name="Chapman S.B."/>
            <person name="Priest M."/>
            <person name="Young S.K."/>
            <person name="Wortman J."/>
            <person name="Nusbaum C."/>
            <person name="Birren B."/>
        </authorList>
    </citation>
    <scope>NUCLEOTIDE SEQUENCE [LARGE SCALE GENOMIC DNA]</scope>
    <source>
        <strain evidence="4 5">CBS 83496</strain>
    </source>
</reference>
<feature type="compositionally biased region" description="Basic residues" evidence="1">
    <location>
        <begin position="354"/>
        <end position="363"/>
    </location>
</feature>
<keyword evidence="3" id="KW-0732">Signal</keyword>
<keyword evidence="2" id="KW-0812">Transmembrane</keyword>
<organism evidence="4 5">
    <name type="scientific">Cladophialophora immunda</name>
    <dbReference type="NCBI Taxonomy" id="569365"/>
    <lineage>
        <taxon>Eukaryota</taxon>
        <taxon>Fungi</taxon>
        <taxon>Dikarya</taxon>
        <taxon>Ascomycota</taxon>
        <taxon>Pezizomycotina</taxon>
        <taxon>Eurotiomycetes</taxon>
        <taxon>Chaetothyriomycetidae</taxon>
        <taxon>Chaetothyriales</taxon>
        <taxon>Herpotrichiellaceae</taxon>
        <taxon>Cladophialophora</taxon>
    </lineage>
</organism>
<evidence type="ECO:0008006" key="6">
    <source>
        <dbReference type="Google" id="ProtNLM"/>
    </source>
</evidence>
<proteinExistence type="predicted"/>
<dbReference type="AlphaFoldDB" id="A0A0D2C7K0"/>
<evidence type="ECO:0000256" key="1">
    <source>
        <dbReference type="SAM" id="MobiDB-lite"/>
    </source>
</evidence>
<keyword evidence="5" id="KW-1185">Reference proteome</keyword>
<protein>
    <recommendedName>
        <fullName evidence="6">Integral membrane protein</fullName>
    </recommendedName>
</protein>
<accession>A0A0D2C7K0</accession>
<dbReference type="OrthoDB" id="5426355at2759"/>
<dbReference type="Proteomes" id="UP000054466">
    <property type="component" value="Unassembled WGS sequence"/>
</dbReference>
<evidence type="ECO:0000256" key="2">
    <source>
        <dbReference type="SAM" id="Phobius"/>
    </source>
</evidence>
<evidence type="ECO:0000313" key="5">
    <source>
        <dbReference type="Proteomes" id="UP000054466"/>
    </source>
</evidence>
<feature type="region of interest" description="Disordered" evidence="1">
    <location>
        <begin position="252"/>
        <end position="363"/>
    </location>
</feature>
<dbReference type="EMBL" id="KN847044">
    <property type="protein sequence ID" value="KIW26455.1"/>
    <property type="molecule type" value="Genomic_DNA"/>
</dbReference>
<feature type="chain" id="PRO_5002255012" description="Integral membrane protein" evidence="3">
    <location>
        <begin position="26"/>
        <end position="363"/>
    </location>
</feature>
<keyword evidence="2" id="KW-0472">Membrane</keyword>
<name>A0A0D2C7K0_9EURO</name>
<dbReference type="GeneID" id="27348742"/>
<feature type="signal peptide" evidence="3">
    <location>
        <begin position="1"/>
        <end position="25"/>
    </location>
</feature>
<feature type="compositionally biased region" description="Basic residues" evidence="1">
    <location>
        <begin position="262"/>
        <end position="276"/>
    </location>
</feature>
<feature type="compositionally biased region" description="Basic and acidic residues" evidence="1">
    <location>
        <begin position="313"/>
        <end position="353"/>
    </location>
</feature>
<evidence type="ECO:0000313" key="4">
    <source>
        <dbReference type="EMBL" id="KIW26455.1"/>
    </source>
</evidence>
<sequence>MIRMRSSSLLKSSALLLSLLRFVSAQSIVPTSSSPQFPSCAVNCAVLLQAQTACVPPAVPATNQITYENCFCQSSFLQALYSTPDAICTAECTSESDRALLQTWFTSFCQQVGSGVDPLESTTSILQPSSTTVVTITSYSTPAPTATNTGTGSASAPAPSSHQSWIDGHWKWILMLGILTVGFALLTWLAIWFKRRQHRKIEERRAAASGFPPADDRRGGARSATPDIWGPHQHMHYTKGWEYHNDPAIMGGSALASSNNKRDRRSKRVSSQRKHRDIPEMTEVVGGRPPASRQHSSSKGKDRATDEILPVEPETRHADRSRSRSTKRRDLDSDSERNQVDSEHQRRLREVRGSRRKKGTDQT</sequence>
<gene>
    <name evidence="4" type="ORF">PV07_09548</name>
</gene>
<dbReference type="VEuPathDB" id="FungiDB:PV07_09548"/>
<dbReference type="RefSeq" id="XP_016246671.1">
    <property type="nucleotide sequence ID" value="XM_016396815.1"/>
</dbReference>